<dbReference type="InterPro" id="IPR052918">
    <property type="entry name" value="Motility_Chemotaxis_Reg"/>
</dbReference>
<dbReference type="Pfam" id="PF06739">
    <property type="entry name" value="SBBP"/>
    <property type="match status" value="2"/>
</dbReference>
<dbReference type="OrthoDB" id="127173at2"/>
<evidence type="ECO:0000313" key="3">
    <source>
        <dbReference type="EMBL" id="AXC10325.1"/>
    </source>
</evidence>
<dbReference type="InterPro" id="IPR057708">
    <property type="entry name" value="DUF7948"/>
</dbReference>
<keyword evidence="4" id="KW-1185">Reference proteome</keyword>
<dbReference type="KEGG" id="abas:ACPOL_0974"/>
<feature type="domain" description="DUF7948" evidence="2">
    <location>
        <begin position="3"/>
        <end position="144"/>
    </location>
</feature>
<protein>
    <submittedName>
        <fullName evidence="3">Cell surface protein</fullName>
    </submittedName>
</protein>
<evidence type="ECO:0000313" key="4">
    <source>
        <dbReference type="Proteomes" id="UP000253606"/>
    </source>
</evidence>
<dbReference type="PANTHER" id="PTHR35580:SF1">
    <property type="entry name" value="PHYTASE-LIKE DOMAIN-CONTAINING PROTEIN"/>
    <property type="match status" value="1"/>
</dbReference>
<evidence type="ECO:0000259" key="2">
    <source>
        <dbReference type="Pfam" id="PF25778"/>
    </source>
</evidence>
<gene>
    <name evidence="3" type="ORF">ACPOL_0974</name>
</gene>
<dbReference type="AlphaFoldDB" id="A0A2Z5FVE0"/>
<evidence type="ECO:0000256" key="1">
    <source>
        <dbReference type="SAM" id="MobiDB-lite"/>
    </source>
</evidence>
<dbReference type="InterPro" id="IPR010620">
    <property type="entry name" value="SBBP_repeat"/>
</dbReference>
<proteinExistence type="predicted"/>
<accession>A0A2Z5FVE0</accession>
<sequence>MQVSVLDPSLGSANYFIGNDSAKWLTNIPTYAKVKYSNVYPGIDLVYYGNQRQLEYDFVVAPNADPKQARLHFAGASKLKLNDSGDLEILAKDGEIALHKPVVYQVKDGQRQLVEGNFRLMANNTVGFTLASYDRSRELVVDPVLAYSTFLGGSYDDFLTSIALDVQGNAVIVGMNLLTNFPVTSGAYQKTVKDMFVTKLNTAGATLIYSTYLGSTNSEDPRGVAVDASGNAYITGSTYSTDYPVTPGALKTLFHHDAGAPTGFVTKLNAAGSGLVYSTYLGGGATDLPSAISVDTDNRAYVTGTTLSPDYPITAGVVQPVSNALKNGLSSIFVMKLGSLGGGLIYSTYLGGSQPTAARRLLPPRSTPDRSRFPQPRPSKQSPLRVET</sequence>
<dbReference type="Pfam" id="PF25778">
    <property type="entry name" value="DUF7948"/>
    <property type="match status" value="1"/>
</dbReference>
<reference evidence="3 4" key="1">
    <citation type="journal article" date="2018" name="Front. Microbiol.">
        <title>Hydrolytic Capabilities as a Key to Environmental Success: Chitinolytic and Cellulolytic Acidobacteria From Acidic Sub-arctic Soils and Boreal Peatlands.</title>
        <authorList>
            <person name="Belova S.E."/>
            <person name="Ravin N.V."/>
            <person name="Pankratov T.A."/>
            <person name="Rakitin A.L."/>
            <person name="Ivanova A.A."/>
            <person name="Beletsky A.V."/>
            <person name="Mardanov A.V."/>
            <person name="Sinninghe Damste J.S."/>
            <person name="Dedysh S.N."/>
        </authorList>
    </citation>
    <scope>NUCLEOTIDE SEQUENCE [LARGE SCALE GENOMIC DNA]</scope>
    <source>
        <strain evidence="3 4">SBC82</strain>
    </source>
</reference>
<dbReference type="PANTHER" id="PTHR35580">
    <property type="entry name" value="CELL SURFACE GLYCOPROTEIN (S-LAYER PROTEIN)-LIKE PROTEIN"/>
    <property type="match status" value="1"/>
</dbReference>
<dbReference type="RefSeq" id="WP_114205982.1">
    <property type="nucleotide sequence ID" value="NZ_CP030840.1"/>
</dbReference>
<dbReference type="Proteomes" id="UP000253606">
    <property type="component" value="Chromosome"/>
</dbReference>
<feature type="region of interest" description="Disordered" evidence="1">
    <location>
        <begin position="356"/>
        <end position="388"/>
    </location>
</feature>
<dbReference type="SUPFAM" id="SSF101898">
    <property type="entry name" value="NHL repeat"/>
    <property type="match status" value="1"/>
</dbReference>
<name>A0A2Z5FVE0_9BACT</name>
<dbReference type="EMBL" id="CP030840">
    <property type="protein sequence ID" value="AXC10325.1"/>
    <property type="molecule type" value="Genomic_DNA"/>
</dbReference>
<organism evidence="3 4">
    <name type="scientific">Acidisarcina polymorpha</name>
    <dbReference type="NCBI Taxonomy" id="2211140"/>
    <lineage>
        <taxon>Bacteria</taxon>
        <taxon>Pseudomonadati</taxon>
        <taxon>Acidobacteriota</taxon>
        <taxon>Terriglobia</taxon>
        <taxon>Terriglobales</taxon>
        <taxon>Acidobacteriaceae</taxon>
        <taxon>Acidisarcina</taxon>
    </lineage>
</organism>